<feature type="compositionally biased region" description="Gly residues" evidence="1">
    <location>
        <begin position="259"/>
        <end position="268"/>
    </location>
</feature>
<dbReference type="EMBL" id="JAUTDP010000004">
    <property type="protein sequence ID" value="KAK3399671.1"/>
    <property type="molecule type" value="Genomic_DNA"/>
</dbReference>
<comment type="caution">
    <text evidence="2">The sequence shown here is derived from an EMBL/GenBank/DDBJ whole genome shotgun (WGS) entry which is preliminary data.</text>
</comment>
<evidence type="ECO:0000256" key="1">
    <source>
        <dbReference type="SAM" id="MobiDB-lite"/>
    </source>
</evidence>
<proteinExistence type="predicted"/>
<organism evidence="2 3">
    <name type="scientific">Sordaria brevicollis</name>
    <dbReference type="NCBI Taxonomy" id="83679"/>
    <lineage>
        <taxon>Eukaryota</taxon>
        <taxon>Fungi</taxon>
        <taxon>Dikarya</taxon>
        <taxon>Ascomycota</taxon>
        <taxon>Pezizomycotina</taxon>
        <taxon>Sordariomycetes</taxon>
        <taxon>Sordariomycetidae</taxon>
        <taxon>Sordariales</taxon>
        <taxon>Sordariaceae</taxon>
        <taxon>Sordaria</taxon>
    </lineage>
</organism>
<gene>
    <name evidence="2" type="ORF">B0T20DRAFT_391234</name>
</gene>
<dbReference type="Proteomes" id="UP001281003">
    <property type="component" value="Unassembled WGS sequence"/>
</dbReference>
<evidence type="ECO:0000313" key="3">
    <source>
        <dbReference type="Proteomes" id="UP001281003"/>
    </source>
</evidence>
<reference evidence="2" key="2">
    <citation type="submission" date="2023-07" db="EMBL/GenBank/DDBJ databases">
        <authorList>
            <consortium name="Lawrence Berkeley National Laboratory"/>
            <person name="Haridas S."/>
            <person name="Hensen N."/>
            <person name="Bonometti L."/>
            <person name="Westerberg I."/>
            <person name="Brannstrom I.O."/>
            <person name="Guillou S."/>
            <person name="Cros-Aarteil S."/>
            <person name="Calhoun S."/>
            <person name="Kuo A."/>
            <person name="Mondo S."/>
            <person name="Pangilinan J."/>
            <person name="Riley R."/>
            <person name="LaButti K."/>
            <person name="Andreopoulos B."/>
            <person name="Lipzen A."/>
            <person name="Chen C."/>
            <person name="Yanf M."/>
            <person name="Daum C."/>
            <person name="Ng V."/>
            <person name="Clum A."/>
            <person name="Steindorff A."/>
            <person name="Ohm R."/>
            <person name="Martin F."/>
            <person name="Silar P."/>
            <person name="Natvig D."/>
            <person name="Lalanne C."/>
            <person name="Gautier V."/>
            <person name="Ament-velasquez S.L."/>
            <person name="Kruys A."/>
            <person name="Hutchinson M.I."/>
            <person name="Powell A.J."/>
            <person name="Barry K."/>
            <person name="Miller A.N."/>
            <person name="Grigoriev I.V."/>
            <person name="Debuchy R."/>
            <person name="Gladieux P."/>
            <person name="Thoren M.H."/>
            <person name="Johannesson H."/>
        </authorList>
    </citation>
    <scope>NUCLEOTIDE SEQUENCE</scope>
    <source>
        <strain evidence="2">FGSC 1904</strain>
    </source>
</reference>
<dbReference type="AlphaFoldDB" id="A0AAE0PGV5"/>
<feature type="compositionally biased region" description="Polar residues" evidence="1">
    <location>
        <begin position="235"/>
        <end position="258"/>
    </location>
</feature>
<name>A0AAE0PGV5_SORBR</name>
<accession>A0AAE0PGV5</accession>
<protein>
    <submittedName>
        <fullName evidence="2">Uncharacterized protein</fullName>
    </submittedName>
</protein>
<evidence type="ECO:0000313" key="2">
    <source>
        <dbReference type="EMBL" id="KAK3399671.1"/>
    </source>
</evidence>
<keyword evidence="3" id="KW-1185">Reference proteome</keyword>
<sequence>MTRVQDLDPDSLDDLPLADEEKRAYVLQMMRAVIDMELKGDRNVKQARIIAFTSIKALQTMCWDFLACIISAHMGEPNVFPWAASFYYKKYNTFDTKWNEAIELFQFPKRPPPTYLHIPTHNGLLANRMPSAAKKTNNDHNEHKAQKTTAVESIVAIFISPKNAISEQAQISPSVGLPQANVPNIAHTPSRQEIVAKRRQRLAKKRKDRLLLLNGRAAIGVYSYRGCNTSEVTESAMGTQGPVTQQNGYLHSYNSGTFGNMGGSGNPSGTGKRARDDLDDEYDERPPT</sequence>
<reference evidence="2" key="1">
    <citation type="journal article" date="2023" name="Mol. Phylogenet. Evol.">
        <title>Genome-scale phylogeny and comparative genomics of the fungal order Sordariales.</title>
        <authorList>
            <person name="Hensen N."/>
            <person name="Bonometti L."/>
            <person name="Westerberg I."/>
            <person name="Brannstrom I.O."/>
            <person name="Guillou S."/>
            <person name="Cros-Aarteil S."/>
            <person name="Calhoun S."/>
            <person name="Haridas S."/>
            <person name="Kuo A."/>
            <person name="Mondo S."/>
            <person name="Pangilinan J."/>
            <person name="Riley R."/>
            <person name="LaButti K."/>
            <person name="Andreopoulos B."/>
            <person name="Lipzen A."/>
            <person name="Chen C."/>
            <person name="Yan M."/>
            <person name="Daum C."/>
            <person name="Ng V."/>
            <person name="Clum A."/>
            <person name="Steindorff A."/>
            <person name="Ohm R.A."/>
            <person name="Martin F."/>
            <person name="Silar P."/>
            <person name="Natvig D.O."/>
            <person name="Lalanne C."/>
            <person name="Gautier V."/>
            <person name="Ament-Velasquez S.L."/>
            <person name="Kruys A."/>
            <person name="Hutchinson M.I."/>
            <person name="Powell A.J."/>
            <person name="Barry K."/>
            <person name="Miller A.N."/>
            <person name="Grigoriev I.V."/>
            <person name="Debuchy R."/>
            <person name="Gladieux P."/>
            <person name="Hiltunen Thoren M."/>
            <person name="Johannesson H."/>
        </authorList>
    </citation>
    <scope>NUCLEOTIDE SEQUENCE</scope>
    <source>
        <strain evidence="2">FGSC 1904</strain>
    </source>
</reference>
<feature type="compositionally biased region" description="Acidic residues" evidence="1">
    <location>
        <begin position="277"/>
        <end position="288"/>
    </location>
</feature>
<feature type="region of interest" description="Disordered" evidence="1">
    <location>
        <begin position="235"/>
        <end position="288"/>
    </location>
</feature>